<evidence type="ECO:0000259" key="4">
    <source>
        <dbReference type="Pfam" id="PF13649"/>
    </source>
</evidence>
<comment type="caution">
    <text evidence="5">The sequence shown here is derived from an EMBL/GenBank/DDBJ whole genome shotgun (WGS) entry which is preliminary data.</text>
</comment>
<dbReference type="Gene3D" id="3.40.50.150">
    <property type="entry name" value="Vaccinia Virus protein VP39"/>
    <property type="match status" value="1"/>
</dbReference>
<name>T1C940_9ZZZZ</name>
<dbReference type="EC" id="2.1.1.-" evidence="5"/>
<gene>
    <name evidence="5" type="ORF">B2A_03042</name>
</gene>
<protein>
    <submittedName>
        <fullName evidence="5">Methyltransferase type 11 domain protein</fullName>
        <ecNumber evidence="5">2.1.1.-</ecNumber>
    </submittedName>
</protein>
<dbReference type="CDD" id="cd02440">
    <property type="entry name" value="AdoMet_MTases"/>
    <property type="match status" value="1"/>
</dbReference>
<evidence type="ECO:0000256" key="1">
    <source>
        <dbReference type="ARBA" id="ARBA00022603"/>
    </source>
</evidence>
<evidence type="ECO:0000256" key="3">
    <source>
        <dbReference type="ARBA" id="ARBA00022691"/>
    </source>
</evidence>
<proteinExistence type="predicted"/>
<dbReference type="SUPFAM" id="SSF53335">
    <property type="entry name" value="S-adenosyl-L-methionine-dependent methyltransferases"/>
    <property type="match status" value="1"/>
</dbReference>
<dbReference type="EMBL" id="AUZZ01002044">
    <property type="protein sequence ID" value="EQD61964.1"/>
    <property type="molecule type" value="Genomic_DNA"/>
</dbReference>
<reference evidence="5" key="2">
    <citation type="journal article" date="2014" name="ISME J.">
        <title>Microbial stratification in low pH oxic and suboxic macroscopic growths along an acid mine drainage.</title>
        <authorList>
            <person name="Mendez-Garcia C."/>
            <person name="Mesa V."/>
            <person name="Sprenger R.R."/>
            <person name="Richter M."/>
            <person name="Diez M.S."/>
            <person name="Solano J."/>
            <person name="Bargiela R."/>
            <person name="Golyshina O.V."/>
            <person name="Manteca A."/>
            <person name="Ramos J.L."/>
            <person name="Gallego J.R."/>
            <person name="Llorente I."/>
            <person name="Martins Dos Santos V.A."/>
            <person name="Jensen O.N."/>
            <person name="Pelaez A.I."/>
            <person name="Sanchez J."/>
            <person name="Ferrer M."/>
        </authorList>
    </citation>
    <scope>NUCLEOTIDE SEQUENCE</scope>
</reference>
<organism evidence="5">
    <name type="scientific">mine drainage metagenome</name>
    <dbReference type="NCBI Taxonomy" id="410659"/>
    <lineage>
        <taxon>unclassified sequences</taxon>
        <taxon>metagenomes</taxon>
        <taxon>ecological metagenomes</taxon>
    </lineage>
</organism>
<evidence type="ECO:0000313" key="5">
    <source>
        <dbReference type="EMBL" id="EQD61964.1"/>
    </source>
</evidence>
<dbReference type="Pfam" id="PF13649">
    <property type="entry name" value="Methyltransf_25"/>
    <property type="match status" value="1"/>
</dbReference>
<dbReference type="GO" id="GO:0032259">
    <property type="term" value="P:methylation"/>
    <property type="evidence" value="ECO:0007669"/>
    <property type="project" value="UniProtKB-KW"/>
</dbReference>
<dbReference type="InterPro" id="IPR041698">
    <property type="entry name" value="Methyltransf_25"/>
</dbReference>
<reference evidence="5" key="1">
    <citation type="submission" date="2013-08" db="EMBL/GenBank/DDBJ databases">
        <authorList>
            <person name="Mendez C."/>
            <person name="Richter M."/>
            <person name="Ferrer M."/>
            <person name="Sanchez J."/>
        </authorList>
    </citation>
    <scope>NUCLEOTIDE SEQUENCE</scope>
</reference>
<keyword evidence="3" id="KW-0949">S-adenosyl-L-methionine</keyword>
<dbReference type="PANTHER" id="PTHR43464:SF19">
    <property type="entry name" value="UBIQUINONE BIOSYNTHESIS O-METHYLTRANSFERASE, MITOCHONDRIAL"/>
    <property type="match status" value="1"/>
</dbReference>
<evidence type="ECO:0000256" key="2">
    <source>
        <dbReference type="ARBA" id="ARBA00022679"/>
    </source>
</evidence>
<sequence>MLGEAMVAQKRELFEEYYLSNFDEVMRDVPRISSKLKAEGVHRILDFGCGAGRHSIYLAEHGFDVHGFDRSEMAIELAMCRAAQSGMKMDLRVHDMLDPLPYPNGYFDAVMCIRTFYHERLSQLTKLSKEVSRMLKHNGYILIIGATKGHLEDFKRNGSIYKEIEPGTYETLNTAWKGMVHHYFTAGELRTMFSGYSIEELRFRKRVFIFLARKDGGPHGHTRYK</sequence>
<dbReference type="GO" id="GO:0008168">
    <property type="term" value="F:methyltransferase activity"/>
    <property type="evidence" value="ECO:0007669"/>
    <property type="project" value="UniProtKB-KW"/>
</dbReference>
<dbReference type="InterPro" id="IPR029063">
    <property type="entry name" value="SAM-dependent_MTases_sf"/>
</dbReference>
<keyword evidence="2 5" id="KW-0808">Transferase</keyword>
<keyword evidence="1 5" id="KW-0489">Methyltransferase</keyword>
<feature type="domain" description="Methyltransferase" evidence="4">
    <location>
        <begin position="44"/>
        <end position="139"/>
    </location>
</feature>
<dbReference type="AlphaFoldDB" id="T1C940"/>
<accession>T1C940</accession>
<dbReference type="PANTHER" id="PTHR43464">
    <property type="entry name" value="METHYLTRANSFERASE"/>
    <property type="match status" value="1"/>
</dbReference>